<evidence type="ECO:0000259" key="9">
    <source>
        <dbReference type="Pfam" id="PF12340"/>
    </source>
</evidence>
<dbReference type="EMBL" id="NHYE01005404">
    <property type="protein sequence ID" value="PPQ73450.1"/>
    <property type="molecule type" value="Genomic_DNA"/>
</dbReference>
<reference evidence="12 13" key="1">
    <citation type="journal article" date="2018" name="Evol. Lett.">
        <title>Horizontal gene cluster transfer increased hallucinogenic mushroom diversity.</title>
        <authorList>
            <person name="Reynolds H.T."/>
            <person name="Vijayakumar V."/>
            <person name="Gluck-Thaler E."/>
            <person name="Korotkin H.B."/>
            <person name="Matheny P.B."/>
            <person name="Slot J.C."/>
        </authorList>
    </citation>
    <scope>NUCLEOTIDE SEQUENCE [LARGE SCALE GENOMIC DNA]</scope>
    <source>
        <strain evidence="12 13">SRW20</strain>
    </source>
</reference>
<keyword evidence="3" id="KW-0645">Protease</keyword>
<dbReference type="EC" id="3.4.19.12" evidence="2"/>
<dbReference type="GO" id="GO:0004843">
    <property type="term" value="F:cysteine-type deubiquitinase activity"/>
    <property type="evidence" value="ECO:0007669"/>
    <property type="project" value="UniProtKB-EC"/>
</dbReference>
<dbReference type="InterPro" id="IPR022099">
    <property type="entry name" value="DUF3638"/>
</dbReference>
<dbReference type="PANTHER" id="PTHR13367:SF33">
    <property type="entry name" value="P-LOOP CONTAINING NUCLEOSIDE TRIPHOSPHATE HYDROLASE PROTEIN"/>
    <property type="match status" value="1"/>
</dbReference>
<dbReference type="Proteomes" id="UP000284706">
    <property type="component" value="Unassembled WGS sequence"/>
</dbReference>
<dbReference type="GO" id="GO:0006508">
    <property type="term" value="P:proteolysis"/>
    <property type="evidence" value="ECO:0007669"/>
    <property type="project" value="UniProtKB-KW"/>
</dbReference>
<evidence type="ECO:0000256" key="5">
    <source>
        <dbReference type="ARBA" id="ARBA00022801"/>
    </source>
</evidence>
<evidence type="ECO:0000259" key="10">
    <source>
        <dbReference type="Pfam" id="PF12359"/>
    </source>
</evidence>
<dbReference type="Pfam" id="PF12359">
    <property type="entry name" value="DUF3645"/>
    <property type="match status" value="1"/>
</dbReference>
<evidence type="ECO:0000256" key="2">
    <source>
        <dbReference type="ARBA" id="ARBA00012759"/>
    </source>
</evidence>
<dbReference type="Pfam" id="PF12340">
    <property type="entry name" value="DUF3638"/>
    <property type="match status" value="1"/>
</dbReference>
<organism evidence="12 13">
    <name type="scientific">Gymnopilus dilepis</name>
    <dbReference type="NCBI Taxonomy" id="231916"/>
    <lineage>
        <taxon>Eukaryota</taxon>
        <taxon>Fungi</taxon>
        <taxon>Dikarya</taxon>
        <taxon>Basidiomycota</taxon>
        <taxon>Agaricomycotina</taxon>
        <taxon>Agaricomycetes</taxon>
        <taxon>Agaricomycetidae</taxon>
        <taxon>Agaricales</taxon>
        <taxon>Agaricineae</taxon>
        <taxon>Hymenogastraceae</taxon>
        <taxon>Gymnopilus</taxon>
    </lineage>
</organism>
<evidence type="ECO:0000313" key="12">
    <source>
        <dbReference type="EMBL" id="PPQ73450.1"/>
    </source>
</evidence>
<dbReference type="STRING" id="231916.A0A409W4J2"/>
<evidence type="ECO:0000256" key="7">
    <source>
        <dbReference type="SAM" id="Coils"/>
    </source>
</evidence>
<gene>
    <name evidence="12" type="ORF">CVT26_010200</name>
</gene>
<keyword evidence="4" id="KW-0833">Ubl conjugation pathway</keyword>
<accession>A0A409W4J2</accession>
<feature type="region of interest" description="Disordered" evidence="8">
    <location>
        <begin position="1702"/>
        <end position="1722"/>
    </location>
</feature>
<dbReference type="OrthoDB" id="3182339at2759"/>
<feature type="domain" description="DUF3645" evidence="10">
    <location>
        <begin position="2362"/>
        <end position="2394"/>
    </location>
</feature>
<evidence type="ECO:0000256" key="6">
    <source>
        <dbReference type="ARBA" id="ARBA00022807"/>
    </source>
</evidence>
<feature type="coiled-coil region" evidence="7">
    <location>
        <begin position="553"/>
        <end position="581"/>
    </location>
</feature>
<name>A0A409W4J2_9AGAR</name>
<feature type="compositionally biased region" description="Basic and acidic residues" evidence="8">
    <location>
        <begin position="1712"/>
        <end position="1721"/>
    </location>
</feature>
<evidence type="ECO:0000256" key="1">
    <source>
        <dbReference type="ARBA" id="ARBA00000707"/>
    </source>
</evidence>
<dbReference type="InParanoid" id="A0A409W4J2"/>
<feature type="domain" description="DUF3638" evidence="9">
    <location>
        <begin position="2016"/>
        <end position="2237"/>
    </location>
</feature>
<evidence type="ECO:0000256" key="8">
    <source>
        <dbReference type="SAM" id="MobiDB-lite"/>
    </source>
</evidence>
<sequence length="3122" mass="356854">MASTDGEPSRQDVLYMLNHVFLPPKLPQADDSKLEHDIALCEFSYRASVDFQGLLPEDQQQQWSSIVRMLEMLLESTIRLDRATLQQDILNLDEGDVIALRIRAQNAALIIRRRKDAMTFESFEVQPLPGAVMQTEGKLICTYPGPAVELPLEIAQDPSFVENLASFLVQMDVDDLPDAQPTTVKAKSKVIESRSTAHPRYITQLLSMILLGIGKEAEVDRIAKRIADDVCWQDARDPWRRSPLWLVIRVAIQTTAASREIYKLFMIFLQMKLLRLFLKYDVSSELLFVTRAKTSRRVYKLGDAAEPLLDSMKALSEDIEVVLQQRWSAEQQRQADSPEFTPDPTKFYDHTALSLTKSRSYLTRVMQPPPQTRTVEEFNPPHQPRWRNISDLQDSRSSSLFPAGRDQRLALADFERLIQEQLDDWTARNLYNESAPQTLASWLKQYIGVSKVQYSSSPEDESVMLLTVLELWVALDKIVTAQCPLLSSYSPEIPTSFLDPLLLRHAKSIQRANEIQSHLYRRHANARSPTSIFSDQLAETTFSVRYFEQSAFHQDLRQEIERAASEERDKKRDELLLLNEEHSELMCEFESMECTYTILGNHKAKKCQKCKVEKRLQAMQIRVHEWPLPKREFEAKAVVFELSCPRAFAFWRSWTYHILRDIGMNTIPVQNEFEVHQFLRSYSPLQRWSSFDQDANRIVFASNAKSFHHSHYRFVRIPAGEDTVLVNNGLHFRLYDSLKGELVDPSFRIDIGQFCTFRLPAGDSPFSGLQYAISNTTHSHNVAVVDQTDCPSDVSAHEHLAFVNLRCGSRLQWMNILRELRTNVLRFSREEIHELLMQTAWQIGPLLHPESTTREWHLELTVPEFGRVFIQECDSFLSHVEANWTEGTAVKSIIYLVNRLIVAVKDDTIQDDAYGLLRKARQIVHKWMGEIVNRLERSVDDDEASLLARRACEMGALCRSTFDVDLVHLDSLLCSEEDISDLIESAIIIHDNIPPHLGDQMIDLQRLINRDMRLSHALEKPIKQLAHFETFSRGMDAAIKRLWPGYRGSTGWRLLNGHDSQWLTTSTELFGSQAPQQLHYNILTGAFLIDGQHSRRLPAEFTEHRMYKRMFGRKTFRIVPADLPGMDYATRSTFYDHQVFFALRGSELIVRVKTPSGRDLELIPNHVIQEDFPKFLSGEYAHWMDLQSGVVAFRPLNHVWQESNHDMHLHFSAKNPSRLHLDNSGRHLLVDIRSMTFLGIATRLYALERSEYLIVAYNLDEQATGISVDLPRFRLSFLLDGTELESKNLQGMVIDRNQCTGTMIGLESQLVLRRKGADFGSRLPSRCVLIPFGDVHVALSSTRNHVRVTIDTITTFNPRVLWFKYDLDNDLGILDGSVGLTSRLYRIYLHALCSHTLPDPLTRQRGTDHALQELSAASSFSFQEVDETDLRLLQLMQKLTPLRQYYPRHKRSMQTTQWSSKLPFLSQHGNFETAVCAISQYARALSMFSKNVVKDILIDDHHRFLTARASARSHFSDGKSSQDSKDMRYLSRDWPHAADCDSKGTEALKTSRLVYAWNRGLTRRLHQSDLFEIFKRWSHMKGPAGKLSLDYSREWLELDLSQTWLCIYDRCRQGLASKFSLLFSLSALAYSIPNPQQYIPFLLAFATTPSSELPPPPFHLNYDLSDGYKPERKAIQKFVTSGRFNLNSSPSGMLSRLANETQQNFERRRRNHYNDNTESRSQRAVNDLLAQQLTRYPRSPFVESSDSQWYRTDSIMANIDSYFASCSNNADLQQFASEVVSVLQSYSAGSQQNLAQPSRFTYLSHRGYPLTVQNSRVIPSLEDRLSIAKAPLPIHPIQFPSLSGTDETRSGSNHIYRTENVKELIAQFQSHCQSTLAASYSNQVDKSRLELQGQGILTPPSLIPPTSVCLAYSDQCRRCLDIYHDSIRKALGPSDVSEEIAAIAGLWPRCDKRELISCLASMTGVSLPAEWRETLISLAMLIMACQHSERLTAFAQRGEVDNFYQELQHASFSWDDARKYPDWLLIQVQGNFITRSLQSDVAHEMISPQSGQSIVLQLNMGEGKSHVIVPLVTVALSDSTKLVRVVVSKPLSRQMFHLLVERVSGLPNRRVFYLPFSRDVTMDTENIQHIRELFEECIRVKGVLLTQPEHILSFRLMVVDRLLASSPKDQKARDLQQIHAWLASMSRDILDESDELLHVRYQLIYTSGEQQPFDGAPDRWTTSQGVLDLVRQHMQQLDTIASFQHEVELLRATGLEGEFPRVRVLGAVAAEELISRIAEDALDGKLDTLAFVGVSSGSQFRDALLTFIKKRDIEPEVFRIVESTFGQSGQWKSLLLLRGLLAHGVLTYVLGRLRWRVDYGLDPSRSLLAVPYRAKDMPSLRSEFGHPDVAICLTCLSYYYGGLTFDQVKECFDILLKTDNPLLEYERWVRRARGDLPESLRELKGVNTQDTQSFENVVPKFQHNQATINFYLANVVFPKEAKDFNFKLGTSGWDLAEKKVNVTTGFSGTNDNSDLLPTSIAPTDTVKQLATNARVLDYLLQPENERYICTQSRHANGQPCSAVELLDLISRESQEIRVLLDVGAQMLEMTNQELITHWLSLTTDKVSAGVFFDDADHLAVIGKDGAVERLYSSPFYQRLDECIVYLDDAHTRGTDLKLPRHYRAAVTLGPKVTKDRLVQGKNDDIIKHWEMNKTNLSYFKGCMRMRKLGHGQSVVFLAPPEVDRRIRDTQQLPKSGDVKVMDMLSWVMSRTCEEIENYIPHWMQQGVDYHRRKKVNLAKVSTKADIKRLKESWLQPAAQTLEQMYAPSSETSSDMAAVKEIPQMYNRLQDLGVVVVRDTRVEEEQEREVQHELEQEKHVERPRKLPAAAHRLDEEIRSLVRFGEMPSKPGILFPLLTPLKSAVTLRGQNAWADGLVCTRDFMTTTKGGKEKSELTDYMRPVQWIVSVPKDEDEGSAVFVVMSPFEVNTLLPDIRASQHVRLHMYAPRTTQVMKPLDDLMLYCIPPLSQANPVWVPPTLDVRCQLNIWSGQLYLDSYDVYLRLCLLLGISYSENAGYTDVDGDRFVPPSGRVGEMVQACVFDKSPVAVLKKLFGLRRKGMSFDLTHIGKILNARLLSQKDFEE</sequence>
<evidence type="ECO:0000256" key="3">
    <source>
        <dbReference type="ARBA" id="ARBA00022670"/>
    </source>
</evidence>
<proteinExistence type="predicted"/>
<dbReference type="Pfam" id="PF20255">
    <property type="entry name" value="DUF6606"/>
    <property type="match status" value="1"/>
</dbReference>
<protein>
    <recommendedName>
        <fullName evidence="2">ubiquitinyl hydrolase 1</fullName>
        <ecNumber evidence="2">3.4.19.12</ecNumber>
    </recommendedName>
</protein>
<dbReference type="PANTHER" id="PTHR13367">
    <property type="entry name" value="UBIQUITIN THIOESTERASE"/>
    <property type="match status" value="1"/>
</dbReference>
<keyword evidence="7" id="KW-0175">Coiled coil</keyword>
<dbReference type="InterPro" id="IPR022105">
    <property type="entry name" value="DUF3645"/>
</dbReference>
<keyword evidence="5" id="KW-0378">Hydrolase</keyword>
<dbReference type="InterPro" id="IPR046541">
    <property type="entry name" value="DUF6606"/>
</dbReference>
<keyword evidence="6" id="KW-0788">Thiol protease</keyword>
<evidence type="ECO:0000256" key="4">
    <source>
        <dbReference type="ARBA" id="ARBA00022786"/>
    </source>
</evidence>
<evidence type="ECO:0000313" key="13">
    <source>
        <dbReference type="Proteomes" id="UP000284706"/>
    </source>
</evidence>
<feature type="domain" description="DUF6606" evidence="11">
    <location>
        <begin position="17"/>
        <end position="274"/>
    </location>
</feature>
<comment type="catalytic activity">
    <reaction evidence="1">
        <text>Thiol-dependent hydrolysis of ester, thioester, amide, peptide and isopeptide bonds formed by the C-terminal Gly of ubiquitin (a 76-residue protein attached to proteins as an intracellular targeting signal).</text>
        <dbReference type="EC" id="3.4.19.12"/>
    </reaction>
</comment>
<comment type="caution">
    <text evidence="12">The sequence shown here is derived from an EMBL/GenBank/DDBJ whole genome shotgun (WGS) entry which is preliminary data.</text>
</comment>
<keyword evidence="13" id="KW-1185">Reference proteome</keyword>
<evidence type="ECO:0000259" key="11">
    <source>
        <dbReference type="Pfam" id="PF20255"/>
    </source>
</evidence>
<dbReference type="InterPro" id="IPR051346">
    <property type="entry name" value="OTU_Deubiquitinase"/>
</dbReference>